<accession>A0A672TPK4</accession>
<dbReference type="GO" id="GO:0120200">
    <property type="term" value="C:rod photoreceptor outer segment"/>
    <property type="evidence" value="ECO:0007669"/>
    <property type="project" value="Ensembl"/>
</dbReference>
<dbReference type="OrthoDB" id="6263678at2759"/>
<proteinExistence type="predicted"/>
<dbReference type="GO" id="GO:1903546">
    <property type="term" value="P:protein localization to photoreceptor outer segment"/>
    <property type="evidence" value="ECO:0007669"/>
    <property type="project" value="Ensembl"/>
</dbReference>
<gene>
    <name evidence="2" type="primary">SPATA7</name>
</gene>
<dbReference type="GO" id="GO:0005930">
    <property type="term" value="C:axoneme"/>
    <property type="evidence" value="ECO:0007669"/>
    <property type="project" value="Ensembl"/>
</dbReference>
<dbReference type="PANTHER" id="PTHR14917:SF2">
    <property type="entry name" value="SPERMATOGENESIS-ASSOCIATED PROTEIN 7"/>
    <property type="match status" value="1"/>
</dbReference>
<name>A0A672TPK4_STRHB</name>
<dbReference type="GO" id="GO:0036064">
    <property type="term" value="C:ciliary basal body"/>
    <property type="evidence" value="ECO:0007669"/>
    <property type="project" value="Ensembl"/>
</dbReference>
<dbReference type="InterPro" id="IPR029357">
    <property type="entry name" value="SPATA7"/>
</dbReference>
<sequence>MGLRMESGSGRSQANEYPAVIIPRCGPASPFKGQLSTKSNAFCIDSSQSLTNQYLIRDHMVFHYNKILSAKAAVDCSVPRSRLSSIKFADQQRREKLKKKIARCEEEVSVGKTASRTSSRESGRLLVSPFGKSFLEAEDKDGLFPCARQAQYLSRALSPYSERGLFHSSPVTYTRKGSRNTSNSSVSTSRTPRKRSGLSCSCSSGSSVSISRSQRRQGSNSKVRSGDLLDRHSEFFTHSQKPFTPHILISDAKSFLSGYRYYNPAQRKRKTKNHCKRHVEAQTQTDVISFPSVDKAFKREVMAEQQKSTLKAEDRRYTVHEPERRIAAFPYSFLRETPLYSQQSSARRTIDAEEEFLYLAFIEEVTNEILSLGLFSNRVLEQLFECLIEENKNRLDESKMRHLLDVLKADLGCSPGSDMEHSHTGWEAELSLDLREFDTMEELEITSKSQGRGKATKSDEFFGTMDLLLKEPEKCASPIFRECSKETLGKDDFSEDVAEMMDAAAASGSCVKSEEGRDILPSCEAALNSITCDSGLEANEELDDLEESFAKALRISHDYT</sequence>
<dbReference type="GO" id="GO:1903621">
    <property type="term" value="P:protein localization to photoreceptor connecting cilium"/>
    <property type="evidence" value="ECO:0007669"/>
    <property type="project" value="Ensembl"/>
</dbReference>
<dbReference type="GeneID" id="115606256"/>
<dbReference type="InParanoid" id="A0A672TPK4"/>
<dbReference type="GeneTree" id="ENSGT00390000014113"/>
<protein>
    <submittedName>
        <fullName evidence="2">Spermatosis associated 7</fullName>
    </submittedName>
</protein>
<dbReference type="GO" id="GO:0000226">
    <property type="term" value="P:microtubule cytoskeleton organization"/>
    <property type="evidence" value="ECO:0007669"/>
    <property type="project" value="Ensembl"/>
</dbReference>
<feature type="compositionally biased region" description="Low complexity" evidence="1">
    <location>
        <begin position="179"/>
        <end position="190"/>
    </location>
</feature>
<keyword evidence="3" id="KW-1185">Reference proteome</keyword>
<dbReference type="RefSeq" id="XP_030337701.1">
    <property type="nucleotide sequence ID" value="XM_030481841.1"/>
</dbReference>
<dbReference type="KEGG" id="shab:115606256"/>
<evidence type="ECO:0000313" key="2">
    <source>
        <dbReference type="Ensembl" id="ENSSHBP00005004210.1"/>
    </source>
</evidence>
<reference evidence="2" key="3">
    <citation type="submission" date="2025-09" db="UniProtKB">
        <authorList>
            <consortium name="Ensembl"/>
        </authorList>
    </citation>
    <scope>IDENTIFICATION</scope>
</reference>
<dbReference type="CTD" id="55812"/>
<evidence type="ECO:0000256" key="1">
    <source>
        <dbReference type="SAM" id="MobiDB-lite"/>
    </source>
</evidence>
<feature type="compositionally biased region" description="Low complexity" evidence="1">
    <location>
        <begin position="197"/>
        <end position="221"/>
    </location>
</feature>
<dbReference type="AlphaFoldDB" id="A0A672TPK4"/>
<dbReference type="OMA" id="FITEHEW"/>
<feature type="region of interest" description="Disordered" evidence="1">
    <location>
        <begin position="168"/>
        <end position="226"/>
    </location>
</feature>
<organism evidence="2 3">
    <name type="scientific">Strigops habroptila</name>
    <name type="common">Kakapo</name>
    <dbReference type="NCBI Taxonomy" id="2489341"/>
    <lineage>
        <taxon>Eukaryota</taxon>
        <taxon>Metazoa</taxon>
        <taxon>Chordata</taxon>
        <taxon>Craniata</taxon>
        <taxon>Vertebrata</taxon>
        <taxon>Euteleostomi</taxon>
        <taxon>Archelosauria</taxon>
        <taxon>Archosauria</taxon>
        <taxon>Dinosauria</taxon>
        <taxon>Saurischia</taxon>
        <taxon>Theropoda</taxon>
        <taxon>Coelurosauria</taxon>
        <taxon>Aves</taxon>
        <taxon>Neognathae</taxon>
        <taxon>Neoaves</taxon>
        <taxon>Telluraves</taxon>
        <taxon>Australaves</taxon>
        <taxon>Psittaciformes</taxon>
        <taxon>Psittacidae</taxon>
        <taxon>Strigops</taxon>
    </lineage>
</organism>
<reference evidence="2 3" key="1">
    <citation type="submission" date="2019-11" db="EMBL/GenBank/DDBJ databases">
        <title>Strigops habroptila (kakapo) genome, bStrHab1, primary haplotype, v2.</title>
        <authorList>
            <person name="Jarvis E.D."/>
            <person name="Howard J."/>
            <person name="Rhie A."/>
            <person name="Phillippy A."/>
            <person name="Korlach J."/>
            <person name="Digby A."/>
            <person name="Iorns D."/>
            <person name="Eason D."/>
            <person name="Robertson B."/>
            <person name="Raemaekers T."/>
            <person name="Howe K."/>
            <person name="Lewin H."/>
            <person name="Damas J."/>
            <person name="Hastie A."/>
            <person name="Tracey A."/>
            <person name="Chow W."/>
            <person name="Fedrigo O."/>
        </authorList>
    </citation>
    <scope>NUCLEOTIDE SEQUENCE [LARGE SCALE GENOMIC DNA]</scope>
</reference>
<dbReference type="GO" id="GO:0120206">
    <property type="term" value="C:photoreceptor distal connecting cilium"/>
    <property type="evidence" value="ECO:0007669"/>
    <property type="project" value="Ensembl"/>
</dbReference>
<dbReference type="PANTHER" id="PTHR14917">
    <property type="entry name" value="SPERMATOGENESIS-ASSOCIATED PROTEIN 7"/>
    <property type="match status" value="1"/>
</dbReference>
<reference evidence="2" key="2">
    <citation type="submission" date="2025-08" db="UniProtKB">
        <authorList>
            <consortium name="Ensembl"/>
        </authorList>
    </citation>
    <scope>IDENTIFICATION</scope>
</reference>
<evidence type="ECO:0000313" key="3">
    <source>
        <dbReference type="Proteomes" id="UP000472266"/>
    </source>
</evidence>
<dbReference type="Pfam" id="PF15244">
    <property type="entry name" value="HSD3"/>
    <property type="match status" value="1"/>
</dbReference>
<dbReference type="Ensembl" id="ENSSHBT00005005121.1">
    <property type="protein sequence ID" value="ENSSHBP00005004210.1"/>
    <property type="gene ID" value="ENSSHBG00005003741.1"/>
</dbReference>
<dbReference type="GO" id="GO:0045494">
    <property type="term" value="P:photoreceptor cell maintenance"/>
    <property type="evidence" value="ECO:0007669"/>
    <property type="project" value="Ensembl"/>
</dbReference>
<dbReference type="Proteomes" id="UP000472266">
    <property type="component" value="Chromosome 5"/>
</dbReference>